<reference evidence="3 4" key="1">
    <citation type="journal article" date="2011" name="Syst. Appl. Microbiol.">
        <title>Defluviimonas denitrificans gen. nov., sp. nov., and Pararhodobacter aggregans gen. nov., sp. nov., non-phototrophic Rhodobacteraceae from the biofilter of a marine aquaculture.</title>
        <authorList>
            <person name="Foesel B.U."/>
            <person name="Drake H.L."/>
            <person name="Schramm A."/>
        </authorList>
    </citation>
    <scope>NUCLEOTIDE SEQUENCE [LARGE SCALE GENOMIC DNA]</scope>
    <source>
        <strain evidence="3 4">D1-19</strain>
    </source>
</reference>
<evidence type="ECO:0000256" key="1">
    <source>
        <dbReference type="SAM" id="MobiDB-lite"/>
    </source>
</evidence>
<protein>
    <submittedName>
        <fullName evidence="3">Uncharacterized protein</fullName>
    </submittedName>
</protein>
<feature type="signal peptide" evidence="2">
    <location>
        <begin position="1"/>
        <end position="20"/>
    </location>
</feature>
<keyword evidence="4" id="KW-1185">Reference proteome</keyword>
<dbReference type="RefSeq" id="WP_107751702.1">
    <property type="nucleotide sequence ID" value="NZ_QBKF01000005.1"/>
</dbReference>
<proteinExistence type="predicted"/>
<dbReference type="AlphaFoldDB" id="A0A2T7UJM7"/>
<dbReference type="EMBL" id="QDDR01000022">
    <property type="protein sequence ID" value="PVE44869.1"/>
    <property type="molecule type" value="Genomic_DNA"/>
</dbReference>
<accession>A0A2T7UJM7</accession>
<evidence type="ECO:0000313" key="4">
    <source>
        <dbReference type="Proteomes" id="UP000244810"/>
    </source>
</evidence>
<feature type="region of interest" description="Disordered" evidence="1">
    <location>
        <begin position="44"/>
        <end position="69"/>
    </location>
</feature>
<name>A0A2T7UJM7_9RHOB</name>
<evidence type="ECO:0000313" key="3">
    <source>
        <dbReference type="EMBL" id="PVE44869.1"/>
    </source>
</evidence>
<sequence length="91" mass="8892">MTHPLILAPFILGLAVAAAAAAVHGPGQSSGSAVMTLTPTGSTATGVSGEVTLSPLPASKVTPDESRAPGEGAYGRIVLLRVATTTAAVQK</sequence>
<gene>
    <name evidence="3" type="ORF">DDE23_24390</name>
</gene>
<organism evidence="3 4">
    <name type="scientific">Pararhodobacter aggregans</name>
    <dbReference type="NCBI Taxonomy" id="404875"/>
    <lineage>
        <taxon>Bacteria</taxon>
        <taxon>Pseudomonadati</taxon>
        <taxon>Pseudomonadota</taxon>
        <taxon>Alphaproteobacteria</taxon>
        <taxon>Rhodobacterales</taxon>
        <taxon>Paracoccaceae</taxon>
        <taxon>Pararhodobacter</taxon>
    </lineage>
</organism>
<keyword evidence="2" id="KW-0732">Signal</keyword>
<evidence type="ECO:0000256" key="2">
    <source>
        <dbReference type="SAM" id="SignalP"/>
    </source>
</evidence>
<dbReference type="Proteomes" id="UP000244810">
    <property type="component" value="Unassembled WGS sequence"/>
</dbReference>
<comment type="caution">
    <text evidence="3">The sequence shown here is derived from an EMBL/GenBank/DDBJ whole genome shotgun (WGS) entry which is preliminary data.</text>
</comment>
<feature type="chain" id="PRO_5015501839" evidence="2">
    <location>
        <begin position="21"/>
        <end position="91"/>
    </location>
</feature>